<dbReference type="Pfam" id="PF18986">
    <property type="entry name" value="DUF5719"/>
    <property type="match status" value="1"/>
</dbReference>
<sequence length="459" mass="47212">MKQRTIRLAATGARLVTGAAVVAACVVGVTAAVAAPWPSVQNTPATTTVTPVPGDTTLVCDGSFRALGRDSSRADLMVSAGVPRLRVETGGSDAASEPLQMPDMQGGENAQTITATVDDRTAPLIAASESLRLDEDDLRGFAAAPCREAGMQSWIVGGDVSTGASDIIVLSNPGTVPATVDLTVYGIERSSSTTIVPPRTQVGLSLASVASGQNRPVVEIVSSGAPVRAALQSAYTRTLEAVGIDLQDGMAAPQKQLTIVGVRSVPATDGDDASGAVLRMLAPDEDARATVRVRGEGSDEVRDEYSFELAAGIPSEIALSGLAAGAYDIEIDSSAPLVAAVRQTQVRSERQDFSWMLPAPPLEGRQMFSVPAGAPSTLYLRNTADAPVTVTLEGEDSQTIELPASGASSVPLRGESYTIEASAPMHAAIGMLSTSGAPAIAGWPLWAPAATQQPIVVHH</sequence>
<name>A0ABU8L7V6_9MICO</name>
<dbReference type="EMBL" id="JBBDGM010000002">
    <property type="protein sequence ID" value="MEJ1087418.1"/>
    <property type="molecule type" value="Genomic_DNA"/>
</dbReference>
<keyword evidence="1" id="KW-0732">Signal</keyword>
<dbReference type="Proteomes" id="UP001371224">
    <property type="component" value="Unassembled WGS sequence"/>
</dbReference>
<accession>A0ABU8L7V6</accession>
<keyword evidence="3" id="KW-1185">Reference proteome</keyword>
<evidence type="ECO:0000256" key="1">
    <source>
        <dbReference type="SAM" id="SignalP"/>
    </source>
</evidence>
<dbReference type="RefSeq" id="WP_337331085.1">
    <property type="nucleotide sequence ID" value="NZ_JBBDGM010000002.1"/>
</dbReference>
<dbReference type="PROSITE" id="PS51257">
    <property type="entry name" value="PROKAR_LIPOPROTEIN"/>
    <property type="match status" value="1"/>
</dbReference>
<dbReference type="InterPro" id="IPR043777">
    <property type="entry name" value="DUF5719"/>
</dbReference>
<gene>
    <name evidence="2" type="ORF">WDU99_03700</name>
</gene>
<protein>
    <submittedName>
        <fullName evidence="2">DUF5719 family protein</fullName>
    </submittedName>
</protein>
<evidence type="ECO:0000313" key="2">
    <source>
        <dbReference type="EMBL" id="MEJ1087418.1"/>
    </source>
</evidence>
<evidence type="ECO:0000313" key="3">
    <source>
        <dbReference type="Proteomes" id="UP001371224"/>
    </source>
</evidence>
<feature type="chain" id="PRO_5046552535" evidence="1">
    <location>
        <begin position="35"/>
        <end position="459"/>
    </location>
</feature>
<organism evidence="2 3">
    <name type="scientific">Microbacterium bandirmense</name>
    <dbReference type="NCBI Taxonomy" id="3122050"/>
    <lineage>
        <taxon>Bacteria</taxon>
        <taxon>Bacillati</taxon>
        <taxon>Actinomycetota</taxon>
        <taxon>Actinomycetes</taxon>
        <taxon>Micrococcales</taxon>
        <taxon>Microbacteriaceae</taxon>
        <taxon>Microbacterium</taxon>
    </lineage>
</organism>
<comment type="caution">
    <text evidence="2">The sequence shown here is derived from an EMBL/GenBank/DDBJ whole genome shotgun (WGS) entry which is preliminary data.</text>
</comment>
<feature type="signal peptide" evidence="1">
    <location>
        <begin position="1"/>
        <end position="34"/>
    </location>
</feature>
<reference evidence="2 3" key="1">
    <citation type="submission" date="2024-02" db="EMBL/GenBank/DDBJ databases">
        <authorList>
            <person name="Saticioglu I.B."/>
        </authorList>
    </citation>
    <scope>NUCLEOTIDE SEQUENCE [LARGE SCALE GENOMIC DNA]</scope>
    <source>
        <strain evidence="2 3">Mu-80</strain>
    </source>
</reference>
<proteinExistence type="predicted"/>